<evidence type="ECO:0000313" key="15">
    <source>
        <dbReference type="EMBL" id="KAK7200249.1"/>
    </source>
</evidence>
<feature type="transmembrane region" description="Helical" evidence="13">
    <location>
        <begin position="64"/>
        <end position="84"/>
    </location>
</feature>
<dbReference type="AlphaFoldDB" id="A0AAW0F4U0"/>
<protein>
    <submittedName>
        <fullName evidence="15">Acyltransferase</fullName>
    </submittedName>
</protein>
<evidence type="ECO:0000256" key="9">
    <source>
        <dbReference type="ARBA" id="ARBA00023136"/>
    </source>
</evidence>
<dbReference type="Proteomes" id="UP001430356">
    <property type="component" value="Unassembled WGS sequence"/>
</dbReference>
<evidence type="ECO:0000256" key="13">
    <source>
        <dbReference type="SAM" id="Phobius"/>
    </source>
</evidence>
<dbReference type="EMBL" id="JAECZO010000004">
    <property type="protein sequence ID" value="KAK7200249.1"/>
    <property type="molecule type" value="Genomic_DNA"/>
</dbReference>
<comment type="caution">
    <text evidence="15">The sequence shown here is derived from an EMBL/GenBank/DDBJ whole genome shotgun (WGS) entry which is preliminary data.</text>
</comment>
<evidence type="ECO:0000256" key="3">
    <source>
        <dbReference type="ARBA" id="ARBA00008655"/>
    </source>
</evidence>
<gene>
    <name evidence="15" type="ORF">NESM_000076700</name>
</gene>
<comment type="similarity">
    <text evidence="3">Belongs to the 1-acyl-sn-glycerol-3-phosphate acyltransferase family.</text>
</comment>
<keyword evidence="8" id="KW-0443">Lipid metabolism</keyword>
<sequence>MTASHGVEAAPIATPYMVHSTVEGYLRFPCAMLLWYAFLVGTLAPFRHSGGAAAAHDSVLRCLLAWLPAYLCANGLFITTMFLLENTRCLFVRAPRRLSLADDYVHSDPAKVDKMVAFEYDTPIDTYERVKMFFFMVTGVAFVRAFTAMSIIFLGLFTTGVGGHLDRYAYPWWFGFWSRVTTLLSITAFAVLGVHNVRQYGQFAARSECKILIANHSCVMEVIWFFIMGGFPSFVSRKENLSFAFFGNVVRASSSILVDRDAATSREQTLRAIVQRAGDPSAPQLMIFPEGTTANQQSLFMFKKGVFEAAAPVQMVCIAFPYQHFNPAWTGRGVDGNSLWDIMLRLCCQFVTYAEVRLLPVYHPTEEERKDSKLYASHCQRMMAAVLREKISDASFSDYKEAFRYFAEKKKKNR</sequence>
<dbReference type="GO" id="GO:0008374">
    <property type="term" value="F:O-acyltransferase activity"/>
    <property type="evidence" value="ECO:0007669"/>
    <property type="project" value="InterPro"/>
</dbReference>
<evidence type="ECO:0000256" key="1">
    <source>
        <dbReference type="ARBA" id="ARBA00004370"/>
    </source>
</evidence>
<keyword evidence="11" id="KW-1208">Phospholipid metabolism</keyword>
<keyword evidence="10" id="KW-0594">Phospholipid biosynthesis</keyword>
<evidence type="ECO:0000256" key="7">
    <source>
        <dbReference type="ARBA" id="ARBA00022989"/>
    </source>
</evidence>
<feature type="transmembrane region" description="Helical" evidence="13">
    <location>
        <begin position="176"/>
        <end position="197"/>
    </location>
</feature>
<evidence type="ECO:0000313" key="16">
    <source>
        <dbReference type="Proteomes" id="UP001430356"/>
    </source>
</evidence>
<organism evidence="15 16">
    <name type="scientific">Novymonas esmeraldas</name>
    <dbReference type="NCBI Taxonomy" id="1808958"/>
    <lineage>
        <taxon>Eukaryota</taxon>
        <taxon>Discoba</taxon>
        <taxon>Euglenozoa</taxon>
        <taxon>Kinetoplastea</taxon>
        <taxon>Metakinetoplastina</taxon>
        <taxon>Trypanosomatida</taxon>
        <taxon>Trypanosomatidae</taxon>
        <taxon>Novymonas</taxon>
    </lineage>
</organism>
<reference evidence="15 16" key="1">
    <citation type="journal article" date="2021" name="MBio">
        <title>A New Model Trypanosomatid, Novymonas esmeraldas: Genomic Perception of Its 'Candidatus Pandoraea novymonadis' Endosymbiont.</title>
        <authorList>
            <person name="Zakharova A."/>
            <person name="Saura A."/>
            <person name="Butenko A."/>
            <person name="Podesvova L."/>
            <person name="Warmusova S."/>
            <person name="Kostygov A.Y."/>
            <person name="Nenarokova A."/>
            <person name="Lukes J."/>
            <person name="Opperdoes F.R."/>
            <person name="Yurchenko V."/>
        </authorList>
    </citation>
    <scope>NUCLEOTIDE SEQUENCE [LARGE SCALE GENOMIC DNA]</scope>
    <source>
        <strain evidence="15 16">E262AT.01</strain>
    </source>
</reference>
<feature type="domain" description="Phospholipid/glycerol acyltransferase" evidence="14">
    <location>
        <begin position="210"/>
        <end position="321"/>
    </location>
</feature>
<evidence type="ECO:0000259" key="14">
    <source>
        <dbReference type="SMART" id="SM00563"/>
    </source>
</evidence>
<keyword evidence="5" id="KW-0808">Transferase</keyword>
<evidence type="ECO:0000256" key="2">
    <source>
        <dbReference type="ARBA" id="ARBA00005189"/>
    </source>
</evidence>
<dbReference type="SUPFAM" id="SSF69593">
    <property type="entry name" value="Glycerol-3-phosphate (1)-acyltransferase"/>
    <property type="match status" value="1"/>
</dbReference>
<feature type="transmembrane region" description="Helical" evidence="13">
    <location>
        <begin position="218"/>
        <end position="235"/>
    </location>
</feature>
<evidence type="ECO:0000256" key="12">
    <source>
        <dbReference type="ARBA" id="ARBA00023315"/>
    </source>
</evidence>
<keyword evidence="4" id="KW-0444">Lipid biosynthesis</keyword>
<dbReference type="PANTHER" id="PTHR23063">
    <property type="entry name" value="PHOSPHOLIPID ACYLTRANSFERASE"/>
    <property type="match status" value="1"/>
</dbReference>
<evidence type="ECO:0000256" key="5">
    <source>
        <dbReference type="ARBA" id="ARBA00022679"/>
    </source>
</evidence>
<comment type="pathway">
    <text evidence="2">Lipid metabolism.</text>
</comment>
<dbReference type="InterPro" id="IPR002123">
    <property type="entry name" value="Plipid/glycerol_acylTrfase"/>
</dbReference>
<dbReference type="InterPro" id="IPR045252">
    <property type="entry name" value="LPCAT1-like"/>
</dbReference>
<proteinExistence type="inferred from homology"/>
<dbReference type="Pfam" id="PF01553">
    <property type="entry name" value="Acyltransferase"/>
    <property type="match status" value="1"/>
</dbReference>
<feature type="transmembrane region" description="Helical" evidence="13">
    <location>
        <begin position="25"/>
        <end position="44"/>
    </location>
</feature>
<keyword evidence="12 15" id="KW-0012">Acyltransferase</keyword>
<keyword evidence="6 13" id="KW-0812">Transmembrane</keyword>
<feature type="transmembrane region" description="Helical" evidence="13">
    <location>
        <begin position="133"/>
        <end position="156"/>
    </location>
</feature>
<dbReference type="PANTHER" id="PTHR23063:SF58">
    <property type="entry name" value="PUTATIVE-RELATED"/>
    <property type="match status" value="1"/>
</dbReference>
<dbReference type="SMART" id="SM00563">
    <property type="entry name" value="PlsC"/>
    <property type="match status" value="1"/>
</dbReference>
<keyword evidence="9 13" id="KW-0472">Membrane</keyword>
<evidence type="ECO:0000256" key="8">
    <source>
        <dbReference type="ARBA" id="ARBA00023098"/>
    </source>
</evidence>
<name>A0AAW0F4U0_9TRYP</name>
<evidence type="ECO:0000256" key="6">
    <source>
        <dbReference type="ARBA" id="ARBA00022692"/>
    </source>
</evidence>
<keyword evidence="7 13" id="KW-1133">Transmembrane helix</keyword>
<dbReference type="CDD" id="cd07991">
    <property type="entry name" value="LPLAT_LPCAT1-like"/>
    <property type="match status" value="1"/>
</dbReference>
<evidence type="ECO:0000256" key="10">
    <source>
        <dbReference type="ARBA" id="ARBA00023209"/>
    </source>
</evidence>
<accession>A0AAW0F4U0</accession>
<dbReference type="GO" id="GO:0016020">
    <property type="term" value="C:membrane"/>
    <property type="evidence" value="ECO:0007669"/>
    <property type="project" value="UniProtKB-SubCell"/>
</dbReference>
<comment type="subcellular location">
    <subcellularLocation>
        <location evidence="1">Membrane</location>
    </subcellularLocation>
</comment>
<evidence type="ECO:0000256" key="11">
    <source>
        <dbReference type="ARBA" id="ARBA00023264"/>
    </source>
</evidence>
<dbReference type="GO" id="GO:0008654">
    <property type="term" value="P:phospholipid biosynthetic process"/>
    <property type="evidence" value="ECO:0007669"/>
    <property type="project" value="UniProtKB-KW"/>
</dbReference>
<keyword evidence="16" id="KW-1185">Reference proteome</keyword>
<evidence type="ECO:0000256" key="4">
    <source>
        <dbReference type="ARBA" id="ARBA00022516"/>
    </source>
</evidence>